<feature type="non-terminal residue" evidence="2">
    <location>
        <position position="1"/>
    </location>
</feature>
<comment type="caution">
    <text evidence="2">The sequence shown here is derived from an EMBL/GenBank/DDBJ whole genome shotgun (WGS) entry which is preliminary data.</text>
</comment>
<proteinExistence type="predicted"/>
<name>A0A9P6MSN9_9FUNG</name>
<evidence type="ECO:0000313" key="3">
    <source>
        <dbReference type="Proteomes" id="UP000703661"/>
    </source>
</evidence>
<organism evidence="2 3">
    <name type="scientific">Entomortierella chlamydospora</name>
    <dbReference type="NCBI Taxonomy" id="101097"/>
    <lineage>
        <taxon>Eukaryota</taxon>
        <taxon>Fungi</taxon>
        <taxon>Fungi incertae sedis</taxon>
        <taxon>Mucoromycota</taxon>
        <taxon>Mortierellomycotina</taxon>
        <taxon>Mortierellomycetes</taxon>
        <taxon>Mortierellales</taxon>
        <taxon>Mortierellaceae</taxon>
        <taxon>Entomortierella</taxon>
    </lineage>
</organism>
<accession>A0A9P6MSN9</accession>
<sequence>AGVSKKRTAGILISGSERVAKVLIEEDDTDDNVQASCSIDKAAESQLQQVRIDDDDFTDPDQHGDYYKDDDYTNDVFVTRQRFDKEDTEERGSCGSYVRGFEITGNGLGNCRSSKCVLLSLPSGA</sequence>
<feature type="region of interest" description="Disordered" evidence="1">
    <location>
        <begin position="49"/>
        <end position="70"/>
    </location>
</feature>
<feature type="compositionally biased region" description="Basic and acidic residues" evidence="1">
    <location>
        <begin position="60"/>
        <end position="70"/>
    </location>
</feature>
<dbReference type="Proteomes" id="UP000703661">
    <property type="component" value="Unassembled WGS sequence"/>
</dbReference>
<dbReference type="EMBL" id="JAAAID010001092">
    <property type="protein sequence ID" value="KAG0011757.1"/>
    <property type="molecule type" value="Genomic_DNA"/>
</dbReference>
<dbReference type="AlphaFoldDB" id="A0A9P6MSN9"/>
<evidence type="ECO:0000313" key="2">
    <source>
        <dbReference type="EMBL" id="KAG0011757.1"/>
    </source>
</evidence>
<evidence type="ECO:0000256" key="1">
    <source>
        <dbReference type="SAM" id="MobiDB-lite"/>
    </source>
</evidence>
<protein>
    <submittedName>
        <fullName evidence="2">Uncharacterized protein</fullName>
    </submittedName>
</protein>
<reference evidence="2" key="1">
    <citation type="journal article" date="2020" name="Fungal Divers.">
        <title>Resolving the Mortierellaceae phylogeny through synthesis of multi-gene phylogenetics and phylogenomics.</title>
        <authorList>
            <person name="Vandepol N."/>
            <person name="Liber J."/>
            <person name="Desiro A."/>
            <person name="Na H."/>
            <person name="Kennedy M."/>
            <person name="Barry K."/>
            <person name="Grigoriev I.V."/>
            <person name="Miller A.N."/>
            <person name="O'Donnell K."/>
            <person name="Stajich J.E."/>
            <person name="Bonito G."/>
        </authorList>
    </citation>
    <scope>NUCLEOTIDE SEQUENCE</scope>
    <source>
        <strain evidence="2">NRRL 2769</strain>
    </source>
</reference>
<gene>
    <name evidence="2" type="ORF">BGZ80_000442</name>
</gene>
<keyword evidence="3" id="KW-1185">Reference proteome</keyword>